<evidence type="ECO:0000313" key="2">
    <source>
        <dbReference type="Proteomes" id="UP000319516"/>
    </source>
</evidence>
<dbReference type="AlphaFoldDB" id="A0A542YR76"/>
<dbReference type="OrthoDB" id="4318869at2"/>
<gene>
    <name evidence="1" type="ORF">FB467_1719</name>
</gene>
<proteinExistence type="predicted"/>
<accession>A0A542YR76</accession>
<reference evidence="1 2" key="1">
    <citation type="submission" date="2019-06" db="EMBL/GenBank/DDBJ databases">
        <title>Sequencing the genomes of 1000 actinobacteria strains.</title>
        <authorList>
            <person name="Klenk H.-P."/>
        </authorList>
    </citation>
    <scope>NUCLEOTIDE SEQUENCE [LARGE SCALE GENOMIC DNA]</scope>
    <source>
        <strain evidence="1 2">DSM 12335</strain>
    </source>
</reference>
<organism evidence="1 2">
    <name type="scientific">Ornithinicoccus hortensis</name>
    <dbReference type="NCBI Taxonomy" id="82346"/>
    <lineage>
        <taxon>Bacteria</taxon>
        <taxon>Bacillati</taxon>
        <taxon>Actinomycetota</taxon>
        <taxon>Actinomycetes</taxon>
        <taxon>Micrococcales</taxon>
        <taxon>Intrasporangiaceae</taxon>
        <taxon>Ornithinicoccus</taxon>
    </lineage>
</organism>
<protein>
    <submittedName>
        <fullName evidence="1">Uncharacterized protein</fullName>
    </submittedName>
</protein>
<keyword evidence="2" id="KW-1185">Reference proteome</keyword>
<dbReference type="Proteomes" id="UP000319516">
    <property type="component" value="Unassembled WGS sequence"/>
</dbReference>
<dbReference type="EMBL" id="VFOP01000001">
    <property type="protein sequence ID" value="TQL50606.1"/>
    <property type="molecule type" value="Genomic_DNA"/>
</dbReference>
<sequence>MDFQDLAVDRERRFSLGRETTTEQFYLSIPVALRLVDAEEYYRLTPEEFSRFREDPEAAGRLADRCRQRLEDPRLLVAPGPERGVG</sequence>
<name>A0A542YR76_9MICO</name>
<evidence type="ECO:0000313" key="1">
    <source>
        <dbReference type="EMBL" id="TQL50606.1"/>
    </source>
</evidence>
<dbReference type="RefSeq" id="WP_141784723.1">
    <property type="nucleotide sequence ID" value="NZ_BAAAIK010000002.1"/>
</dbReference>
<comment type="caution">
    <text evidence="1">The sequence shown here is derived from an EMBL/GenBank/DDBJ whole genome shotgun (WGS) entry which is preliminary data.</text>
</comment>